<accession>A0AAU1HW00</accession>
<name>A0AAU1HW00_9ACTN</name>
<reference evidence="1" key="1">
    <citation type="submission" date="2022-10" db="EMBL/GenBank/DDBJ databases">
        <title>The complete genomes of actinobacterial strains from the NBC collection.</title>
        <authorList>
            <person name="Joergensen T.S."/>
            <person name="Alvarez Arevalo M."/>
            <person name="Sterndorff E.B."/>
            <person name="Faurdal D."/>
            <person name="Vuksanovic O."/>
            <person name="Mourched A.-S."/>
            <person name="Charusanti P."/>
            <person name="Shaw S."/>
            <person name="Blin K."/>
            <person name="Weber T."/>
        </authorList>
    </citation>
    <scope>NUCLEOTIDE SEQUENCE</scope>
    <source>
        <strain evidence="1">NBC 00180</strain>
    </source>
</reference>
<evidence type="ECO:0000313" key="1">
    <source>
        <dbReference type="EMBL" id="WTP86168.1"/>
    </source>
</evidence>
<dbReference type="EMBL" id="CP108140">
    <property type="protein sequence ID" value="WTP86168.1"/>
    <property type="molecule type" value="Genomic_DNA"/>
</dbReference>
<organism evidence="1">
    <name type="scientific">Streptomyces sp. NBC_00180</name>
    <dbReference type="NCBI Taxonomy" id="2903632"/>
    <lineage>
        <taxon>Bacteria</taxon>
        <taxon>Bacillati</taxon>
        <taxon>Actinomycetota</taxon>
        <taxon>Actinomycetes</taxon>
        <taxon>Kitasatosporales</taxon>
        <taxon>Streptomycetaceae</taxon>
        <taxon>Streptomyces</taxon>
    </lineage>
</organism>
<dbReference type="AlphaFoldDB" id="A0AAU1HW00"/>
<proteinExistence type="predicted"/>
<sequence>MVFVSLSRPPVGWPVPYPYPDTKGMFDRLTRAADHPFCAPTCCATPP</sequence>
<protein>
    <submittedName>
        <fullName evidence="1">Uncharacterized protein</fullName>
    </submittedName>
</protein>
<gene>
    <name evidence="1" type="ORF">OG477_12650</name>
</gene>